<evidence type="ECO:0000313" key="10">
    <source>
        <dbReference type="Proteomes" id="UP001279734"/>
    </source>
</evidence>
<name>A0AAD3S1A4_NEPGR</name>
<feature type="domain" description="C2H2-type" evidence="8">
    <location>
        <begin position="33"/>
        <end position="60"/>
    </location>
</feature>
<keyword evidence="3 6" id="KW-0863">Zinc-finger</keyword>
<dbReference type="InterPro" id="IPR044246">
    <property type="entry name" value="ZFP3-like"/>
</dbReference>
<dbReference type="Proteomes" id="UP001279734">
    <property type="component" value="Unassembled WGS sequence"/>
</dbReference>
<keyword evidence="5" id="KW-0539">Nucleus</keyword>
<comment type="caution">
    <text evidence="9">The sequence shown here is derived from an EMBL/GenBank/DDBJ whole genome shotgun (WGS) entry which is preliminary data.</text>
</comment>
<evidence type="ECO:0000256" key="5">
    <source>
        <dbReference type="ARBA" id="ARBA00023242"/>
    </source>
</evidence>
<evidence type="ECO:0000256" key="4">
    <source>
        <dbReference type="ARBA" id="ARBA00022833"/>
    </source>
</evidence>
<protein>
    <recommendedName>
        <fullName evidence="8">C2H2-type domain-containing protein</fullName>
    </recommendedName>
</protein>
<feature type="region of interest" description="Disordered" evidence="7">
    <location>
        <begin position="1"/>
        <end position="25"/>
    </location>
</feature>
<dbReference type="InterPro" id="IPR013087">
    <property type="entry name" value="Znf_C2H2_type"/>
</dbReference>
<evidence type="ECO:0000256" key="7">
    <source>
        <dbReference type="SAM" id="MobiDB-lite"/>
    </source>
</evidence>
<evidence type="ECO:0000259" key="8">
    <source>
        <dbReference type="PROSITE" id="PS50157"/>
    </source>
</evidence>
<dbReference type="EMBL" id="BSYO01000003">
    <property type="protein sequence ID" value="GMH02523.1"/>
    <property type="molecule type" value="Genomic_DNA"/>
</dbReference>
<evidence type="ECO:0000256" key="3">
    <source>
        <dbReference type="ARBA" id="ARBA00022771"/>
    </source>
</evidence>
<evidence type="ECO:0000256" key="2">
    <source>
        <dbReference type="ARBA" id="ARBA00022723"/>
    </source>
</evidence>
<keyword evidence="4" id="KW-0862">Zinc</keyword>
<dbReference type="GO" id="GO:0009788">
    <property type="term" value="P:negative regulation of abscisic acid-activated signaling pathway"/>
    <property type="evidence" value="ECO:0007669"/>
    <property type="project" value="InterPro"/>
</dbReference>
<proteinExistence type="predicted"/>
<feature type="region of interest" description="Disordered" evidence="7">
    <location>
        <begin position="162"/>
        <end position="197"/>
    </location>
</feature>
<evidence type="ECO:0000256" key="6">
    <source>
        <dbReference type="PROSITE-ProRule" id="PRU00042"/>
    </source>
</evidence>
<feature type="compositionally biased region" description="Basic and acidic residues" evidence="7">
    <location>
        <begin position="182"/>
        <end position="197"/>
    </location>
</feature>
<sequence>MEDQHGVGHGAAPTTDIEEAASPPRPPLMARVFPCMFCSRKFYSSQALGGHQNAHKRERTVARRAKRASEYTMASFPAPPPPPLLFAASHHVSLLSPPMYIAAHAANLGHYHPTHPVCGGIDAAPRFENVVVYGGNCSGNPYYYEEHEQSLVNWQRNLRDSGSSEYQSSVAKKDGNNGGSDHGYKERDKKLDLSLHL</sequence>
<dbReference type="GO" id="GO:0008270">
    <property type="term" value="F:zinc ion binding"/>
    <property type="evidence" value="ECO:0007669"/>
    <property type="project" value="UniProtKB-KW"/>
</dbReference>
<gene>
    <name evidence="9" type="ORF">Nepgr_004362</name>
</gene>
<comment type="subcellular location">
    <subcellularLocation>
        <location evidence="1">Nucleus</location>
    </subcellularLocation>
</comment>
<dbReference type="SUPFAM" id="SSF57667">
    <property type="entry name" value="beta-beta-alpha zinc fingers"/>
    <property type="match status" value="1"/>
</dbReference>
<evidence type="ECO:0000313" key="9">
    <source>
        <dbReference type="EMBL" id="GMH02523.1"/>
    </source>
</evidence>
<evidence type="ECO:0000256" key="1">
    <source>
        <dbReference type="ARBA" id="ARBA00004123"/>
    </source>
</evidence>
<dbReference type="PANTHER" id="PTHR47287">
    <property type="entry name" value="C2H2 AND C2HC ZINC FINGERS SUPERFAMILY PROTEIN"/>
    <property type="match status" value="1"/>
</dbReference>
<keyword evidence="2" id="KW-0479">Metal-binding</keyword>
<dbReference type="GO" id="GO:0005634">
    <property type="term" value="C:nucleus"/>
    <property type="evidence" value="ECO:0007669"/>
    <property type="project" value="UniProtKB-SubCell"/>
</dbReference>
<dbReference type="PROSITE" id="PS00028">
    <property type="entry name" value="ZINC_FINGER_C2H2_1"/>
    <property type="match status" value="1"/>
</dbReference>
<reference evidence="9" key="1">
    <citation type="submission" date="2023-05" db="EMBL/GenBank/DDBJ databases">
        <title>Nepenthes gracilis genome sequencing.</title>
        <authorList>
            <person name="Fukushima K."/>
        </authorList>
    </citation>
    <scope>NUCLEOTIDE SEQUENCE</scope>
    <source>
        <strain evidence="9">SING2019-196</strain>
    </source>
</reference>
<organism evidence="9 10">
    <name type="scientific">Nepenthes gracilis</name>
    <name type="common">Slender pitcher plant</name>
    <dbReference type="NCBI Taxonomy" id="150966"/>
    <lineage>
        <taxon>Eukaryota</taxon>
        <taxon>Viridiplantae</taxon>
        <taxon>Streptophyta</taxon>
        <taxon>Embryophyta</taxon>
        <taxon>Tracheophyta</taxon>
        <taxon>Spermatophyta</taxon>
        <taxon>Magnoliopsida</taxon>
        <taxon>eudicotyledons</taxon>
        <taxon>Gunneridae</taxon>
        <taxon>Pentapetalae</taxon>
        <taxon>Caryophyllales</taxon>
        <taxon>Nepenthaceae</taxon>
        <taxon>Nepenthes</taxon>
    </lineage>
</organism>
<dbReference type="Gene3D" id="3.30.160.60">
    <property type="entry name" value="Classic Zinc Finger"/>
    <property type="match status" value="1"/>
</dbReference>
<dbReference type="PANTHER" id="PTHR47287:SF15">
    <property type="entry name" value="ZINC FINGER PROTEIN 3-LIKE"/>
    <property type="match status" value="1"/>
</dbReference>
<dbReference type="InterPro" id="IPR036236">
    <property type="entry name" value="Znf_C2H2_sf"/>
</dbReference>
<accession>A0AAD3S1A4</accession>
<dbReference type="PROSITE" id="PS50157">
    <property type="entry name" value="ZINC_FINGER_C2H2_2"/>
    <property type="match status" value="1"/>
</dbReference>
<dbReference type="AlphaFoldDB" id="A0AAD3S1A4"/>
<keyword evidence="10" id="KW-1185">Reference proteome</keyword>